<comment type="caution">
    <text evidence="1">The sequence shown here is derived from an EMBL/GenBank/DDBJ whole genome shotgun (WGS) entry which is preliminary data.</text>
</comment>
<sequence>MDFPYSISFEPTAAQYLYFLAEYCKDAQLVPHELCALALVRTSYVNVDEFGDARPEISFQLAFRKSRLDIGGGRGFNAMAPTSAVFDESVSIPQKLEVKSVESYSAQVFIVRNKPGKKQDSLPKLFRAAAKFVDDNGLDFDTVESVRYVYGFDSKMRVLPELHITVLIREDVS</sequence>
<dbReference type="Proteomes" id="UP001597391">
    <property type="component" value="Unassembled WGS sequence"/>
</dbReference>
<protein>
    <submittedName>
        <fullName evidence="1">Uncharacterized protein</fullName>
    </submittedName>
</protein>
<organism evidence="1 2">
    <name type="scientific">Populibacterium corticicola</name>
    <dbReference type="NCBI Taxonomy" id="1812826"/>
    <lineage>
        <taxon>Bacteria</taxon>
        <taxon>Bacillati</taxon>
        <taxon>Actinomycetota</taxon>
        <taxon>Actinomycetes</taxon>
        <taxon>Micrococcales</taxon>
        <taxon>Jonesiaceae</taxon>
        <taxon>Populibacterium</taxon>
    </lineage>
</organism>
<name>A0ABW5XHQ3_9MICO</name>
<reference evidence="2" key="1">
    <citation type="journal article" date="2019" name="Int. J. Syst. Evol. Microbiol.">
        <title>The Global Catalogue of Microorganisms (GCM) 10K type strain sequencing project: providing services to taxonomists for standard genome sequencing and annotation.</title>
        <authorList>
            <consortium name="The Broad Institute Genomics Platform"/>
            <consortium name="The Broad Institute Genome Sequencing Center for Infectious Disease"/>
            <person name="Wu L."/>
            <person name="Ma J."/>
        </authorList>
    </citation>
    <scope>NUCLEOTIDE SEQUENCE [LARGE SCALE GENOMIC DNA]</scope>
    <source>
        <strain evidence="2">KCTC 33576</strain>
    </source>
</reference>
<proteinExistence type="predicted"/>
<evidence type="ECO:0000313" key="1">
    <source>
        <dbReference type="EMBL" id="MFD2841398.1"/>
    </source>
</evidence>
<gene>
    <name evidence="1" type="ORF">ACFSYH_12605</name>
</gene>
<evidence type="ECO:0000313" key="2">
    <source>
        <dbReference type="Proteomes" id="UP001597391"/>
    </source>
</evidence>
<keyword evidence="2" id="KW-1185">Reference proteome</keyword>
<accession>A0ABW5XHQ3</accession>
<dbReference type="EMBL" id="JBHUOP010000005">
    <property type="protein sequence ID" value="MFD2841398.1"/>
    <property type="molecule type" value="Genomic_DNA"/>
</dbReference>
<dbReference type="RefSeq" id="WP_377467342.1">
    <property type="nucleotide sequence ID" value="NZ_JBHUOP010000005.1"/>
</dbReference>